<evidence type="ECO:0000313" key="2">
    <source>
        <dbReference type="Proteomes" id="UP000753961"/>
    </source>
</evidence>
<dbReference type="RefSeq" id="WP_222580515.1">
    <property type="nucleotide sequence ID" value="NZ_JAHVHU010000011.1"/>
</dbReference>
<dbReference type="EMBL" id="JAHVHU010000011">
    <property type="protein sequence ID" value="MBY5958978.1"/>
    <property type="molecule type" value="Genomic_DNA"/>
</dbReference>
<evidence type="ECO:0000313" key="1">
    <source>
        <dbReference type="EMBL" id="MBY5958978.1"/>
    </source>
</evidence>
<comment type="caution">
    <text evidence="1">The sequence shown here is derived from an EMBL/GenBank/DDBJ whole genome shotgun (WGS) entry which is preliminary data.</text>
</comment>
<dbReference type="Proteomes" id="UP000753961">
    <property type="component" value="Unassembled WGS sequence"/>
</dbReference>
<keyword evidence="2" id="KW-1185">Reference proteome</keyword>
<gene>
    <name evidence="1" type="ORF">KUV50_12575</name>
</gene>
<dbReference type="AlphaFoldDB" id="A0A953LAR7"/>
<sequence length="139" mass="16745">MNTSTPNHTIPSDWIKKWLAEVSVWKQMLDSRMEQNIMIKNNISAILKKEYNQKSLDEIEHFQTRSIEEDEIISVLKSEVIELDNLLRDYKLEAIRFPKTLYETIHHLREDMVYSEDRFRSLIAVFQQFQQKVSREKEN</sequence>
<reference evidence="1" key="1">
    <citation type="submission" date="2021-06" db="EMBL/GenBank/DDBJ databases">
        <title>44 bacteria genomes isolated from Dapeng, Shenzhen.</title>
        <authorList>
            <person name="Zheng W."/>
            <person name="Yu S."/>
            <person name="Huang Y."/>
        </authorList>
    </citation>
    <scope>NUCLEOTIDE SEQUENCE</scope>
    <source>
        <strain evidence="1">DP5N28-2</strain>
    </source>
</reference>
<protein>
    <submittedName>
        <fullName evidence="1">Uncharacterized protein</fullName>
    </submittedName>
</protein>
<organism evidence="1 2">
    <name type="scientific">Membranihabitans marinus</name>
    <dbReference type="NCBI Taxonomy" id="1227546"/>
    <lineage>
        <taxon>Bacteria</taxon>
        <taxon>Pseudomonadati</taxon>
        <taxon>Bacteroidota</taxon>
        <taxon>Saprospiria</taxon>
        <taxon>Saprospirales</taxon>
        <taxon>Saprospiraceae</taxon>
        <taxon>Membranihabitans</taxon>
    </lineage>
</organism>
<proteinExistence type="predicted"/>
<accession>A0A953LAR7</accession>
<name>A0A953LAR7_9BACT</name>